<keyword evidence="3" id="KW-1185">Reference proteome</keyword>
<organism evidence="2 3">
    <name type="scientific">Portunus trituberculatus</name>
    <name type="common">Swimming crab</name>
    <name type="synonym">Neptunus trituberculatus</name>
    <dbReference type="NCBI Taxonomy" id="210409"/>
    <lineage>
        <taxon>Eukaryota</taxon>
        <taxon>Metazoa</taxon>
        <taxon>Ecdysozoa</taxon>
        <taxon>Arthropoda</taxon>
        <taxon>Crustacea</taxon>
        <taxon>Multicrustacea</taxon>
        <taxon>Malacostraca</taxon>
        <taxon>Eumalacostraca</taxon>
        <taxon>Eucarida</taxon>
        <taxon>Decapoda</taxon>
        <taxon>Pleocyemata</taxon>
        <taxon>Brachyura</taxon>
        <taxon>Eubrachyura</taxon>
        <taxon>Portunoidea</taxon>
        <taxon>Portunidae</taxon>
        <taxon>Portuninae</taxon>
        <taxon>Portunus</taxon>
    </lineage>
</organism>
<keyword evidence="1" id="KW-0472">Membrane</keyword>
<proteinExistence type="predicted"/>
<dbReference type="AlphaFoldDB" id="A0A5B7KME6"/>
<dbReference type="EMBL" id="VSRR010151381">
    <property type="protein sequence ID" value="MPD06469.1"/>
    <property type="molecule type" value="Genomic_DNA"/>
</dbReference>
<evidence type="ECO:0000256" key="1">
    <source>
        <dbReference type="SAM" id="Phobius"/>
    </source>
</evidence>
<reference evidence="2 3" key="1">
    <citation type="submission" date="2019-05" db="EMBL/GenBank/DDBJ databases">
        <title>Another draft genome of Portunus trituberculatus and its Hox gene families provides insights of decapod evolution.</title>
        <authorList>
            <person name="Jeong J.-H."/>
            <person name="Song I."/>
            <person name="Kim S."/>
            <person name="Choi T."/>
            <person name="Kim D."/>
            <person name="Ryu S."/>
            <person name="Kim W."/>
        </authorList>
    </citation>
    <scope>NUCLEOTIDE SEQUENCE [LARGE SCALE GENOMIC DNA]</scope>
    <source>
        <tissue evidence="2">Muscle</tissue>
    </source>
</reference>
<feature type="transmembrane region" description="Helical" evidence="1">
    <location>
        <begin position="93"/>
        <end position="120"/>
    </location>
</feature>
<keyword evidence="1" id="KW-1133">Transmembrane helix</keyword>
<name>A0A5B7KME6_PORTR</name>
<protein>
    <submittedName>
        <fullName evidence="2">Uncharacterized protein</fullName>
    </submittedName>
</protein>
<evidence type="ECO:0000313" key="3">
    <source>
        <dbReference type="Proteomes" id="UP000324222"/>
    </source>
</evidence>
<gene>
    <name evidence="2" type="ORF">E2C01_102283</name>
</gene>
<evidence type="ECO:0000313" key="2">
    <source>
        <dbReference type="EMBL" id="MPD06469.1"/>
    </source>
</evidence>
<sequence>MKCLLRHHLGGGSHITAAAALVAGGGTHPAPVHPTHPSARPPKLSHRQPELNYFAVNACGHYPSLLPSCVSSHTPLLPSLFPSLFPPLPFHSFLCLSFPLLSLHSFVSFPSFLCLFLFFLPFIHSSVPFSIFLHSLFLLISSSFSYI</sequence>
<dbReference type="Proteomes" id="UP000324222">
    <property type="component" value="Unassembled WGS sequence"/>
</dbReference>
<comment type="caution">
    <text evidence="2">The sequence shown here is derived from an EMBL/GenBank/DDBJ whole genome shotgun (WGS) entry which is preliminary data.</text>
</comment>
<accession>A0A5B7KME6</accession>
<feature type="transmembrane region" description="Helical" evidence="1">
    <location>
        <begin position="126"/>
        <end position="146"/>
    </location>
</feature>
<keyword evidence="1" id="KW-0812">Transmembrane</keyword>